<evidence type="ECO:0000259" key="9">
    <source>
        <dbReference type="PROSITE" id="PS50089"/>
    </source>
</evidence>
<accession>A0A9K3HW94</accession>
<sequence>MDPYYHHHPILQQQYYAYVVPVFAVHTEWMVYDQVNTPAHYTVPMFYPQPVQYVDDIAILNTPDAMWVNQEQHPTHSYAQNQYVPYDHVIHEFEAFLEERLMRIEQEAGRALRQVNACTSGSGLSEEEISEHLQVYTAQGKMSEVDVCCICLGEYEKKEKMGRLECGHRFHAECIKRWLLSKNVCPMCRSTTLSFNYLILIRDVILYNWFITIGLDISRCEL</sequence>
<reference evidence="10" key="2">
    <citation type="submission" date="2020-06" db="EMBL/GenBank/DDBJ databases">
        <title>Helianthus annuus Genome sequencing and assembly Release 2.</title>
        <authorList>
            <person name="Gouzy J."/>
            <person name="Langlade N."/>
            <person name="Munos S."/>
        </authorList>
    </citation>
    <scope>NUCLEOTIDE SEQUENCE</scope>
    <source>
        <tissue evidence="10">Leaves</tissue>
    </source>
</reference>
<dbReference type="Gene3D" id="3.30.40.10">
    <property type="entry name" value="Zinc/RING finger domain, C3HC4 (zinc finger)"/>
    <property type="match status" value="1"/>
</dbReference>
<proteinExistence type="predicted"/>
<evidence type="ECO:0000256" key="8">
    <source>
        <dbReference type="PROSITE-ProRule" id="PRU00175"/>
    </source>
</evidence>
<dbReference type="Proteomes" id="UP000215914">
    <property type="component" value="Unassembled WGS sequence"/>
</dbReference>
<dbReference type="SMART" id="SM00184">
    <property type="entry name" value="RING"/>
    <property type="match status" value="1"/>
</dbReference>
<keyword evidence="6" id="KW-0833">Ubl conjugation pathway</keyword>
<dbReference type="GO" id="GO:0008270">
    <property type="term" value="F:zinc ion binding"/>
    <property type="evidence" value="ECO:0007669"/>
    <property type="project" value="UniProtKB-KW"/>
</dbReference>
<dbReference type="InterPro" id="IPR013083">
    <property type="entry name" value="Znf_RING/FYVE/PHD"/>
</dbReference>
<evidence type="ECO:0000256" key="2">
    <source>
        <dbReference type="ARBA" id="ARBA00012483"/>
    </source>
</evidence>
<evidence type="ECO:0000256" key="7">
    <source>
        <dbReference type="ARBA" id="ARBA00022833"/>
    </source>
</evidence>
<reference evidence="10" key="1">
    <citation type="journal article" date="2017" name="Nature">
        <title>The sunflower genome provides insights into oil metabolism, flowering and Asterid evolution.</title>
        <authorList>
            <person name="Badouin H."/>
            <person name="Gouzy J."/>
            <person name="Grassa C.J."/>
            <person name="Murat F."/>
            <person name="Staton S.E."/>
            <person name="Cottret L."/>
            <person name="Lelandais-Briere C."/>
            <person name="Owens G.L."/>
            <person name="Carrere S."/>
            <person name="Mayjonade B."/>
            <person name="Legrand L."/>
            <person name="Gill N."/>
            <person name="Kane N.C."/>
            <person name="Bowers J.E."/>
            <person name="Hubner S."/>
            <person name="Bellec A."/>
            <person name="Berard A."/>
            <person name="Berges H."/>
            <person name="Blanchet N."/>
            <person name="Boniface M.C."/>
            <person name="Brunel D."/>
            <person name="Catrice O."/>
            <person name="Chaidir N."/>
            <person name="Claudel C."/>
            <person name="Donnadieu C."/>
            <person name="Faraut T."/>
            <person name="Fievet G."/>
            <person name="Helmstetter N."/>
            <person name="King M."/>
            <person name="Knapp S.J."/>
            <person name="Lai Z."/>
            <person name="Le Paslier M.C."/>
            <person name="Lippi Y."/>
            <person name="Lorenzon L."/>
            <person name="Mandel J.R."/>
            <person name="Marage G."/>
            <person name="Marchand G."/>
            <person name="Marquand E."/>
            <person name="Bret-Mestries E."/>
            <person name="Morien E."/>
            <person name="Nambeesan S."/>
            <person name="Nguyen T."/>
            <person name="Pegot-Espagnet P."/>
            <person name="Pouilly N."/>
            <person name="Raftis F."/>
            <person name="Sallet E."/>
            <person name="Schiex T."/>
            <person name="Thomas J."/>
            <person name="Vandecasteele C."/>
            <person name="Vares D."/>
            <person name="Vear F."/>
            <person name="Vautrin S."/>
            <person name="Crespi M."/>
            <person name="Mangin B."/>
            <person name="Burke J.M."/>
            <person name="Salse J."/>
            <person name="Munos S."/>
            <person name="Vincourt P."/>
            <person name="Rieseberg L.H."/>
            <person name="Langlade N.B."/>
        </authorList>
    </citation>
    <scope>NUCLEOTIDE SEQUENCE</scope>
    <source>
        <tissue evidence="10">Leaves</tissue>
    </source>
</reference>
<keyword evidence="5 8" id="KW-0863">Zinc-finger</keyword>
<keyword evidence="4" id="KW-0479">Metal-binding</keyword>
<dbReference type="PANTHER" id="PTHR22937:SF163">
    <property type="entry name" value="RING-TYPE E3 UBIQUITIN TRANSFERASE"/>
    <property type="match status" value="1"/>
</dbReference>
<evidence type="ECO:0000313" key="10">
    <source>
        <dbReference type="EMBL" id="KAF5785904.1"/>
    </source>
</evidence>
<evidence type="ECO:0000256" key="6">
    <source>
        <dbReference type="ARBA" id="ARBA00022786"/>
    </source>
</evidence>
<comment type="caution">
    <text evidence="10">The sequence shown here is derived from an EMBL/GenBank/DDBJ whole genome shotgun (WGS) entry which is preliminary data.</text>
</comment>
<gene>
    <name evidence="10" type="ORF">HanXRQr2_Chr10g0434291</name>
</gene>
<dbReference type="AlphaFoldDB" id="A0A9K3HW94"/>
<name>A0A9K3HW94_HELAN</name>
<dbReference type="InterPro" id="IPR045191">
    <property type="entry name" value="MBR1/2-like"/>
</dbReference>
<organism evidence="10 11">
    <name type="scientific">Helianthus annuus</name>
    <name type="common">Common sunflower</name>
    <dbReference type="NCBI Taxonomy" id="4232"/>
    <lineage>
        <taxon>Eukaryota</taxon>
        <taxon>Viridiplantae</taxon>
        <taxon>Streptophyta</taxon>
        <taxon>Embryophyta</taxon>
        <taxon>Tracheophyta</taxon>
        <taxon>Spermatophyta</taxon>
        <taxon>Magnoliopsida</taxon>
        <taxon>eudicotyledons</taxon>
        <taxon>Gunneridae</taxon>
        <taxon>Pentapetalae</taxon>
        <taxon>asterids</taxon>
        <taxon>campanulids</taxon>
        <taxon>Asterales</taxon>
        <taxon>Asteraceae</taxon>
        <taxon>Asteroideae</taxon>
        <taxon>Heliantheae alliance</taxon>
        <taxon>Heliantheae</taxon>
        <taxon>Helianthus</taxon>
    </lineage>
</organism>
<dbReference type="Pfam" id="PF13639">
    <property type="entry name" value="zf-RING_2"/>
    <property type="match status" value="1"/>
</dbReference>
<comment type="catalytic activity">
    <reaction evidence="1">
        <text>S-ubiquitinyl-[E2 ubiquitin-conjugating enzyme]-L-cysteine + [acceptor protein]-L-lysine = [E2 ubiquitin-conjugating enzyme]-L-cysteine + N(6)-ubiquitinyl-[acceptor protein]-L-lysine.</text>
        <dbReference type="EC" id="2.3.2.27"/>
    </reaction>
</comment>
<evidence type="ECO:0000313" key="11">
    <source>
        <dbReference type="Proteomes" id="UP000215914"/>
    </source>
</evidence>
<dbReference type="CDD" id="cd16469">
    <property type="entry name" value="RING-H2_RNF24-like"/>
    <property type="match status" value="1"/>
</dbReference>
<evidence type="ECO:0000256" key="5">
    <source>
        <dbReference type="ARBA" id="ARBA00022771"/>
    </source>
</evidence>
<dbReference type="PANTHER" id="PTHR22937">
    <property type="entry name" value="E3 UBIQUITIN-PROTEIN LIGASE RNF165"/>
    <property type="match status" value="1"/>
</dbReference>
<dbReference type="PROSITE" id="PS50089">
    <property type="entry name" value="ZF_RING_2"/>
    <property type="match status" value="1"/>
</dbReference>
<evidence type="ECO:0000256" key="3">
    <source>
        <dbReference type="ARBA" id="ARBA00022679"/>
    </source>
</evidence>
<dbReference type="GO" id="GO:0061630">
    <property type="term" value="F:ubiquitin protein ligase activity"/>
    <property type="evidence" value="ECO:0000318"/>
    <property type="project" value="GO_Central"/>
</dbReference>
<dbReference type="InterPro" id="IPR001841">
    <property type="entry name" value="Znf_RING"/>
</dbReference>
<dbReference type="EC" id="2.3.2.27" evidence="2"/>
<protein>
    <recommendedName>
        <fullName evidence="2">RING-type E3 ubiquitin transferase</fullName>
        <ecNumber evidence="2">2.3.2.27</ecNumber>
    </recommendedName>
</protein>
<evidence type="ECO:0000256" key="4">
    <source>
        <dbReference type="ARBA" id="ARBA00022723"/>
    </source>
</evidence>
<dbReference type="SUPFAM" id="SSF57850">
    <property type="entry name" value="RING/U-box"/>
    <property type="match status" value="1"/>
</dbReference>
<dbReference type="EMBL" id="MNCJ02000325">
    <property type="protein sequence ID" value="KAF5785904.1"/>
    <property type="molecule type" value="Genomic_DNA"/>
</dbReference>
<keyword evidence="3" id="KW-0808">Transferase</keyword>
<feature type="domain" description="RING-type" evidence="9">
    <location>
        <begin position="148"/>
        <end position="189"/>
    </location>
</feature>
<keyword evidence="7" id="KW-0862">Zinc</keyword>
<evidence type="ECO:0000256" key="1">
    <source>
        <dbReference type="ARBA" id="ARBA00000900"/>
    </source>
</evidence>
<dbReference type="Gramene" id="mRNA:HanXRQr2_Chr10g0434291">
    <property type="protein sequence ID" value="CDS:HanXRQr2_Chr10g0434291.1"/>
    <property type="gene ID" value="HanXRQr2_Chr10g0434291"/>
</dbReference>
<keyword evidence="11" id="KW-1185">Reference proteome</keyword>